<evidence type="ECO:0000256" key="1">
    <source>
        <dbReference type="ARBA" id="ARBA00005046"/>
    </source>
</evidence>
<organism evidence="5 6">
    <name type="scientific">Serinicoccus chungangensis</name>
    <dbReference type="NCBI Taxonomy" id="767452"/>
    <lineage>
        <taxon>Bacteria</taxon>
        <taxon>Bacillati</taxon>
        <taxon>Actinomycetota</taxon>
        <taxon>Actinomycetes</taxon>
        <taxon>Micrococcales</taxon>
        <taxon>Ornithinimicrobiaceae</taxon>
        <taxon>Serinicoccus</taxon>
    </lineage>
</organism>
<dbReference type="EMBL" id="LQBL01000033">
    <property type="protein sequence ID" value="KUG51092.1"/>
    <property type="molecule type" value="Genomic_DNA"/>
</dbReference>
<comment type="caution">
    <text evidence="5">The sequence shown here is derived from an EMBL/GenBank/DDBJ whole genome shotgun (WGS) entry which is preliminary data.</text>
</comment>
<dbReference type="NCBIfam" id="TIGR00177">
    <property type="entry name" value="molyb_syn"/>
    <property type="match status" value="1"/>
</dbReference>
<dbReference type="PANTHER" id="PTHR43764">
    <property type="entry name" value="MOLYBDENUM COFACTOR BIOSYNTHESIS"/>
    <property type="match status" value="1"/>
</dbReference>
<keyword evidence="6" id="KW-1185">Reference proteome</keyword>
<dbReference type="SMART" id="SM00852">
    <property type="entry name" value="MoCF_biosynth"/>
    <property type="match status" value="1"/>
</dbReference>
<dbReference type="OrthoDB" id="9794429at2"/>
<name>A0A0W8I0E1_9MICO</name>
<protein>
    <submittedName>
        <fullName evidence="5">Molybdenum cofactor biosynthesis protein</fullName>
    </submittedName>
</protein>
<reference evidence="5 6" key="1">
    <citation type="submission" date="2015-12" db="EMBL/GenBank/DDBJ databases">
        <title>Serinicoccus chungangenesis strain CD08_5 genome sequencing and assembly.</title>
        <authorList>
            <person name="Chander A.M."/>
            <person name="Kaur G."/>
            <person name="Nair G.R."/>
            <person name="Dhawan D.K."/>
            <person name="Kochhar R.K."/>
            <person name="Mayilraj S."/>
            <person name="Bhadada S.K."/>
        </authorList>
    </citation>
    <scope>NUCLEOTIDE SEQUENCE [LARGE SCALE GENOMIC DNA]</scope>
    <source>
        <strain evidence="5 6">CD08_5</strain>
    </source>
</reference>
<feature type="compositionally biased region" description="Polar residues" evidence="3">
    <location>
        <begin position="1"/>
        <end position="15"/>
    </location>
</feature>
<dbReference type="CDD" id="cd00886">
    <property type="entry name" value="MogA_MoaB"/>
    <property type="match status" value="1"/>
</dbReference>
<evidence type="ECO:0000256" key="2">
    <source>
        <dbReference type="ARBA" id="ARBA00023150"/>
    </source>
</evidence>
<feature type="region of interest" description="Disordered" evidence="3">
    <location>
        <begin position="1"/>
        <end position="35"/>
    </location>
</feature>
<keyword evidence="2" id="KW-0501">Molybdenum cofactor biosynthesis</keyword>
<dbReference type="PANTHER" id="PTHR43764:SF1">
    <property type="entry name" value="MOLYBDOPTERIN MOLYBDOTRANSFERASE"/>
    <property type="match status" value="1"/>
</dbReference>
<dbReference type="UniPathway" id="UPA00344"/>
<evidence type="ECO:0000259" key="4">
    <source>
        <dbReference type="SMART" id="SM00852"/>
    </source>
</evidence>
<dbReference type="Gene3D" id="3.40.980.10">
    <property type="entry name" value="MoaB/Mog-like domain"/>
    <property type="match status" value="1"/>
</dbReference>
<feature type="domain" description="MoaB/Mog" evidence="4">
    <location>
        <begin position="20"/>
        <end position="171"/>
    </location>
</feature>
<dbReference type="STRING" id="767452.AVL62_12645"/>
<dbReference type="InterPro" id="IPR008284">
    <property type="entry name" value="MoCF_biosynth_CS"/>
</dbReference>
<dbReference type="InterPro" id="IPR036425">
    <property type="entry name" value="MoaB/Mog-like_dom_sf"/>
</dbReference>
<dbReference type="SUPFAM" id="SSF53218">
    <property type="entry name" value="Molybdenum cofactor biosynthesis proteins"/>
    <property type="match status" value="1"/>
</dbReference>
<dbReference type="AlphaFoldDB" id="A0A0W8I0E1"/>
<dbReference type="InterPro" id="IPR001453">
    <property type="entry name" value="MoaB/Mog_dom"/>
</dbReference>
<evidence type="ECO:0000313" key="6">
    <source>
        <dbReference type="Proteomes" id="UP000054837"/>
    </source>
</evidence>
<accession>A0A0W8I0E1</accession>
<proteinExistence type="predicted"/>
<dbReference type="InterPro" id="IPR051920">
    <property type="entry name" value="MPT_Adenylyltrnsfr/MoaC-Rel"/>
</dbReference>
<dbReference type="PROSITE" id="PS01078">
    <property type="entry name" value="MOCF_BIOSYNTHESIS_1"/>
    <property type="match status" value="1"/>
</dbReference>
<dbReference type="GO" id="GO:0006777">
    <property type="term" value="P:Mo-molybdopterin cofactor biosynthetic process"/>
    <property type="evidence" value="ECO:0007669"/>
    <property type="project" value="UniProtKB-KW"/>
</dbReference>
<sequence length="182" mass="18959">MSQQAGEHTQETTPGRTGAVAITISDRSSDGRREDESGRLLVAALRDLGYAVPPSIVVPDGVESVADALRAAVADGARLVVTTGGTGMGPRDLTPEGTRQVITRENPGMAELMRREGSRQTPYAAVSRGVVGVVDWPAERGVGGTLVINLPGRPAAVTEGMDIIGSLLRHVLSQVSGGDHTW</sequence>
<gene>
    <name evidence="5" type="ORF">AVL62_12645</name>
</gene>
<evidence type="ECO:0000313" key="5">
    <source>
        <dbReference type="EMBL" id="KUG51092.1"/>
    </source>
</evidence>
<evidence type="ECO:0000256" key="3">
    <source>
        <dbReference type="SAM" id="MobiDB-lite"/>
    </source>
</evidence>
<comment type="pathway">
    <text evidence="1">Cofactor biosynthesis; molybdopterin biosynthesis.</text>
</comment>
<dbReference type="RefSeq" id="WP_058892637.1">
    <property type="nucleotide sequence ID" value="NZ_LQBL01000033.1"/>
</dbReference>
<dbReference type="Proteomes" id="UP000054837">
    <property type="component" value="Unassembled WGS sequence"/>
</dbReference>
<dbReference type="Pfam" id="PF00994">
    <property type="entry name" value="MoCF_biosynth"/>
    <property type="match status" value="1"/>
</dbReference>